<dbReference type="OMA" id="THVEIST"/>
<evidence type="ECO:0000259" key="1">
    <source>
        <dbReference type="Pfam" id="PF24764"/>
    </source>
</evidence>
<evidence type="ECO:0000313" key="3">
    <source>
        <dbReference type="EnsemblMetazoa" id="CapteP185070"/>
    </source>
</evidence>
<dbReference type="EnsemblMetazoa" id="CapteT185070">
    <property type="protein sequence ID" value="CapteP185070"/>
    <property type="gene ID" value="CapteG185070"/>
</dbReference>
<sequence>MRNRNSIPYSASYPGHKLHMDQNDKLAMFGATHVIAVDGFSSCVTSHTTMPIKNNCLIYEEVYRPTIQTHGMWDTVRVDHGREFYLTLFMQGKNEHLRLNRQRSAYIQTPSRSNLRVERLWPEVNNRVNYPIKAALVSMVDNEALDMQDDLHRFCCSDLTVQTCRVGMQRCIPAWNEHHITGRGVPNAMLTQKPPLPAVPAANLPSGATCSAMYDTDAGQDGCLRDPRPFAVAPFQDAEARRRCDAALGARTADLSAIFEAAVNRNPRPLVHALSDCIDIVRRFC</sequence>
<reference evidence="4" key="1">
    <citation type="submission" date="2012-12" db="EMBL/GenBank/DDBJ databases">
        <authorList>
            <person name="Hellsten U."/>
            <person name="Grimwood J."/>
            <person name="Chapman J.A."/>
            <person name="Shapiro H."/>
            <person name="Aerts A."/>
            <person name="Otillar R.P."/>
            <person name="Terry A.Y."/>
            <person name="Boore J.L."/>
            <person name="Simakov O."/>
            <person name="Marletaz F."/>
            <person name="Cho S.-J."/>
            <person name="Edsinger-Gonzales E."/>
            <person name="Havlak P."/>
            <person name="Kuo D.-H."/>
            <person name="Larsson T."/>
            <person name="Lv J."/>
            <person name="Arendt D."/>
            <person name="Savage R."/>
            <person name="Osoegawa K."/>
            <person name="de Jong P."/>
            <person name="Lindberg D.R."/>
            <person name="Seaver E.C."/>
            <person name="Weisblat D.A."/>
            <person name="Putnam N.H."/>
            <person name="Grigoriev I.V."/>
            <person name="Rokhsar D.S."/>
        </authorList>
    </citation>
    <scope>NUCLEOTIDE SEQUENCE</scope>
    <source>
        <strain evidence="4">I ESC-2004</strain>
    </source>
</reference>
<proteinExistence type="predicted"/>
<accession>R7VJ15</accession>
<dbReference type="EMBL" id="AMQN01017901">
    <property type="status" value="NOT_ANNOTATED_CDS"/>
    <property type="molecule type" value="Genomic_DNA"/>
</dbReference>
<dbReference type="Pfam" id="PF24764">
    <property type="entry name" value="rva_4"/>
    <property type="match status" value="1"/>
</dbReference>
<evidence type="ECO:0000313" key="2">
    <source>
        <dbReference type="EMBL" id="ELU15690.1"/>
    </source>
</evidence>
<reference evidence="2 4" key="2">
    <citation type="journal article" date="2013" name="Nature">
        <title>Insights into bilaterian evolution from three spiralian genomes.</title>
        <authorList>
            <person name="Simakov O."/>
            <person name="Marletaz F."/>
            <person name="Cho S.J."/>
            <person name="Edsinger-Gonzales E."/>
            <person name="Havlak P."/>
            <person name="Hellsten U."/>
            <person name="Kuo D.H."/>
            <person name="Larsson T."/>
            <person name="Lv J."/>
            <person name="Arendt D."/>
            <person name="Savage R."/>
            <person name="Osoegawa K."/>
            <person name="de Jong P."/>
            <person name="Grimwood J."/>
            <person name="Chapman J.A."/>
            <person name="Shapiro H."/>
            <person name="Aerts A."/>
            <person name="Otillar R.P."/>
            <person name="Terry A.Y."/>
            <person name="Boore J.L."/>
            <person name="Grigoriev I.V."/>
            <person name="Lindberg D.R."/>
            <person name="Seaver E.C."/>
            <person name="Weisblat D.A."/>
            <person name="Putnam N.H."/>
            <person name="Rokhsar D.S."/>
        </authorList>
    </citation>
    <scope>NUCLEOTIDE SEQUENCE</scope>
    <source>
        <strain evidence="2 4">I ESC-2004</strain>
    </source>
</reference>
<dbReference type="OrthoDB" id="6238197at2759"/>
<protein>
    <recommendedName>
        <fullName evidence="1">Integrase core domain-containing protein</fullName>
    </recommendedName>
</protein>
<reference evidence="3" key="3">
    <citation type="submission" date="2015-06" db="UniProtKB">
        <authorList>
            <consortium name="EnsemblMetazoa"/>
        </authorList>
    </citation>
    <scope>IDENTIFICATION</scope>
</reference>
<dbReference type="InterPro" id="IPR058913">
    <property type="entry name" value="Integrase_dom_put"/>
</dbReference>
<dbReference type="AlphaFoldDB" id="R7VJ15"/>
<dbReference type="HOGENOM" id="CLU_061441_0_0_1"/>
<name>R7VJ15_CAPTE</name>
<evidence type="ECO:0000313" key="4">
    <source>
        <dbReference type="Proteomes" id="UP000014760"/>
    </source>
</evidence>
<feature type="domain" description="Integrase core" evidence="1">
    <location>
        <begin position="9"/>
        <end position="181"/>
    </location>
</feature>
<gene>
    <name evidence="2" type="ORF">CAPTEDRAFT_185070</name>
</gene>
<dbReference type="PANTHER" id="PTHR46791:SF7">
    <property type="entry name" value="INTEGRASE CATALYTIC DOMAIN-CONTAINING PROTEIN"/>
    <property type="match status" value="1"/>
</dbReference>
<dbReference type="EMBL" id="KB293642">
    <property type="protein sequence ID" value="ELU15690.1"/>
    <property type="molecule type" value="Genomic_DNA"/>
</dbReference>
<dbReference type="Proteomes" id="UP000014760">
    <property type="component" value="Unassembled WGS sequence"/>
</dbReference>
<dbReference type="PANTHER" id="PTHR46791">
    <property type="entry name" value="EXPRESSED PROTEIN"/>
    <property type="match status" value="1"/>
</dbReference>
<keyword evidence="4" id="KW-1185">Reference proteome</keyword>
<organism evidence="2">
    <name type="scientific">Capitella teleta</name>
    <name type="common">Polychaete worm</name>
    <dbReference type="NCBI Taxonomy" id="283909"/>
    <lineage>
        <taxon>Eukaryota</taxon>
        <taxon>Metazoa</taxon>
        <taxon>Spiralia</taxon>
        <taxon>Lophotrochozoa</taxon>
        <taxon>Annelida</taxon>
        <taxon>Polychaeta</taxon>
        <taxon>Sedentaria</taxon>
        <taxon>Scolecida</taxon>
        <taxon>Capitellidae</taxon>
        <taxon>Capitella</taxon>
    </lineage>
</organism>